<comment type="caution">
    <text evidence="4">The sequence shown here is derived from an EMBL/GenBank/DDBJ whole genome shotgun (WGS) entry which is preliminary data.</text>
</comment>
<dbReference type="GO" id="GO:0016747">
    <property type="term" value="F:acyltransferase activity, transferring groups other than amino-acyl groups"/>
    <property type="evidence" value="ECO:0007669"/>
    <property type="project" value="InterPro"/>
</dbReference>
<dbReference type="PROSITE" id="PS51186">
    <property type="entry name" value="GNAT"/>
    <property type="match status" value="1"/>
</dbReference>
<dbReference type="CDD" id="cd04301">
    <property type="entry name" value="NAT_SF"/>
    <property type="match status" value="1"/>
</dbReference>
<evidence type="ECO:0000313" key="4">
    <source>
        <dbReference type="EMBL" id="MBM3226246.1"/>
    </source>
</evidence>
<dbReference type="Gene3D" id="3.40.630.30">
    <property type="match status" value="1"/>
</dbReference>
<evidence type="ECO:0000256" key="2">
    <source>
        <dbReference type="ARBA" id="ARBA00023315"/>
    </source>
</evidence>
<keyword evidence="2" id="KW-0012">Acyltransferase</keyword>
<dbReference type="Pfam" id="PF13508">
    <property type="entry name" value="Acetyltransf_7"/>
    <property type="match status" value="1"/>
</dbReference>
<dbReference type="AlphaFoldDB" id="A0A938B4B7"/>
<reference evidence="4" key="1">
    <citation type="submission" date="2019-03" db="EMBL/GenBank/DDBJ databases">
        <title>Lake Tanganyika Metagenome-Assembled Genomes (MAGs).</title>
        <authorList>
            <person name="Tran P."/>
        </authorList>
    </citation>
    <scope>NUCLEOTIDE SEQUENCE</scope>
    <source>
        <strain evidence="4">K_DeepCast_65m_m2_066</strain>
    </source>
</reference>
<dbReference type="Proteomes" id="UP000712673">
    <property type="component" value="Unassembled WGS sequence"/>
</dbReference>
<evidence type="ECO:0000259" key="3">
    <source>
        <dbReference type="PROSITE" id="PS51186"/>
    </source>
</evidence>
<sequence>METLSSRATRRIEVQLRPLEANDISNVVALWYRAWHHTFPDLHHPDPLSTWERRFRDDLACRGTVWVVEGCRGIVGFIVVMIQEHYLDQIFVDPAHQQQGIGAFLLAKAKALCPQSLTLHTLQRNTQASEFYERHGFTAGWRGINKINGLPNVEYRWQS</sequence>
<accession>A0A938B4B7</accession>
<dbReference type="SUPFAM" id="SSF55729">
    <property type="entry name" value="Acyl-CoA N-acyltransferases (Nat)"/>
    <property type="match status" value="1"/>
</dbReference>
<gene>
    <name evidence="4" type="ORF">FJZ47_20980</name>
</gene>
<name>A0A938B4B7_UNCTE</name>
<dbReference type="EMBL" id="VGLS01000839">
    <property type="protein sequence ID" value="MBM3226246.1"/>
    <property type="molecule type" value="Genomic_DNA"/>
</dbReference>
<feature type="domain" description="N-acetyltransferase" evidence="3">
    <location>
        <begin position="14"/>
        <end position="159"/>
    </location>
</feature>
<organism evidence="4 5">
    <name type="scientific">Tectimicrobiota bacterium</name>
    <dbReference type="NCBI Taxonomy" id="2528274"/>
    <lineage>
        <taxon>Bacteria</taxon>
        <taxon>Pseudomonadati</taxon>
        <taxon>Nitrospinota/Tectimicrobiota group</taxon>
        <taxon>Candidatus Tectimicrobiota</taxon>
    </lineage>
</organism>
<dbReference type="PANTHER" id="PTHR43800:SF1">
    <property type="entry name" value="PEPTIDYL-LYSINE N-ACETYLTRANSFERASE YJAB"/>
    <property type="match status" value="1"/>
</dbReference>
<dbReference type="InterPro" id="IPR016181">
    <property type="entry name" value="Acyl_CoA_acyltransferase"/>
</dbReference>
<evidence type="ECO:0000313" key="5">
    <source>
        <dbReference type="Proteomes" id="UP000712673"/>
    </source>
</evidence>
<proteinExistence type="predicted"/>
<evidence type="ECO:0000256" key="1">
    <source>
        <dbReference type="ARBA" id="ARBA00022679"/>
    </source>
</evidence>
<keyword evidence="1" id="KW-0808">Transferase</keyword>
<protein>
    <submittedName>
        <fullName evidence="4">GNAT family N-acetyltransferase</fullName>
    </submittedName>
</protein>
<dbReference type="InterPro" id="IPR000182">
    <property type="entry name" value="GNAT_dom"/>
</dbReference>
<dbReference type="PANTHER" id="PTHR43800">
    <property type="entry name" value="PEPTIDYL-LYSINE N-ACETYLTRANSFERASE YJAB"/>
    <property type="match status" value="1"/>
</dbReference>